<feature type="binding site" evidence="13">
    <location>
        <position position="78"/>
    </location>
    <ligand>
        <name>Na(+)</name>
        <dbReference type="ChEBI" id="CHEBI:29101"/>
        <note>structural</note>
    </ligand>
</feature>
<dbReference type="GO" id="GO:0062054">
    <property type="term" value="F:fluoride channel activity"/>
    <property type="evidence" value="ECO:0007669"/>
    <property type="project" value="UniProtKB-UniRule"/>
</dbReference>
<sequence>MLSSMAAVALGGALGSLLRWALSTRYNNLLPALPLGTLASNLIAGYVIGVSIAYFGKHADLAPQWRLFVITGLMGGLSTFSTFSAEITAHLQAGRIGWAVGEAAIHLAGSVLMTLAGLASVAWLRR</sequence>
<keyword evidence="10 13" id="KW-0407">Ion channel</keyword>
<keyword evidence="4" id="KW-0997">Cell inner membrane</keyword>
<dbReference type="EMBL" id="PRDW01000001">
    <property type="protein sequence ID" value="PPB85067.1"/>
    <property type="molecule type" value="Genomic_DNA"/>
</dbReference>
<dbReference type="Proteomes" id="UP000243096">
    <property type="component" value="Unassembled WGS sequence"/>
</dbReference>
<comment type="activity regulation">
    <text evidence="13">Na(+) is not transported, but it plays an essential structural role and its presence is essential for fluoride channel function.</text>
</comment>
<dbReference type="OrthoDB" id="9806299at2"/>
<comment type="subcellular location">
    <subcellularLocation>
        <location evidence="1 13">Cell membrane</location>
        <topology evidence="1 13">Multi-pass membrane protein</topology>
    </subcellularLocation>
</comment>
<evidence type="ECO:0000256" key="2">
    <source>
        <dbReference type="ARBA" id="ARBA00022448"/>
    </source>
</evidence>
<dbReference type="AlphaFoldDB" id="A0A2P5KEC0"/>
<evidence type="ECO:0000256" key="11">
    <source>
        <dbReference type="ARBA" id="ARBA00035120"/>
    </source>
</evidence>
<reference evidence="14 15" key="1">
    <citation type="submission" date="2018-01" db="EMBL/GenBank/DDBJ databases">
        <title>Genomic Encyclopedia of Type Strains, Phase III (KMG-III): the genomes of soil and plant-associated and newly described type strains.</title>
        <authorList>
            <person name="Whitman W."/>
        </authorList>
    </citation>
    <scope>NUCLEOTIDE SEQUENCE [LARGE SCALE GENOMIC DNA]</scope>
    <source>
        <strain evidence="14 15">HKI456</strain>
    </source>
</reference>
<dbReference type="NCBIfam" id="NF010792">
    <property type="entry name" value="PRK14196.1"/>
    <property type="match status" value="1"/>
</dbReference>
<evidence type="ECO:0000256" key="10">
    <source>
        <dbReference type="ARBA" id="ARBA00023303"/>
    </source>
</evidence>
<evidence type="ECO:0000256" key="1">
    <source>
        <dbReference type="ARBA" id="ARBA00004651"/>
    </source>
</evidence>
<keyword evidence="6 13" id="KW-1133">Transmembrane helix</keyword>
<comment type="similarity">
    <text evidence="11 13">Belongs to the fluoride channel Fluc/FEX (TC 1.A.43) family.</text>
</comment>
<evidence type="ECO:0000256" key="12">
    <source>
        <dbReference type="ARBA" id="ARBA00035585"/>
    </source>
</evidence>
<feature type="binding site" evidence="13">
    <location>
        <position position="75"/>
    </location>
    <ligand>
        <name>Na(+)</name>
        <dbReference type="ChEBI" id="CHEBI:29101"/>
        <note>structural</note>
    </ligand>
</feature>
<evidence type="ECO:0000256" key="8">
    <source>
        <dbReference type="ARBA" id="ARBA00023065"/>
    </source>
</evidence>
<feature type="transmembrane region" description="Helical" evidence="13">
    <location>
        <begin position="103"/>
        <end position="124"/>
    </location>
</feature>
<dbReference type="Pfam" id="PF02537">
    <property type="entry name" value="CRCB"/>
    <property type="match status" value="1"/>
</dbReference>
<feature type="transmembrane region" description="Helical" evidence="13">
    <location>
        <begin position="67"/>
        <end position="91"/>
    </location>
</feature>
<accession>A0A2P5KEC0</accession>
<comment type="catalytic activity">
    <reaction evidence="12">
        <text>fluoride(in) = fluoride(out)</text>
        <dbReference type="Rhea" id="RHEA:76159"/>
        <dbReference type="ChEBI" id="CHEBI:17051"/>
    </reaction>
    <physiologicalReaction direction="left-to-right" evidence="12">
        <dbReference type="Rhea" id="RHEA:76160"/>
    </physiologicalReaction>
</comment>
<dbReference type="InterPro" id="IPR003691">
    <property type="entry name" value="FluC"/>
</dbReference>
<keyword evidence="15" id="KW-1185">Reference proteome</keyword>
<feature type="transmembrane region" description="Helical" evidence="13">
    <location>
        <begin position="33"/>
        <end position="55"/>
    </location>
</feature>
<dbReference type="PANTHER" id="PTHR28259:SF1">
    <property type="entry name" value="FLUORIDE EXPORT PROTEIN 1-RELATED"/>
    <property type="match status" value="1"/>
</dbReference>
<gene>
    <name evidence="13" type="primary">fluC</name>
    <name evidence="13" type="synonym">crcB</name>
    <name evidence="14" type="ORF">B0O95_101154</name>
</gene>
<dbReference type="PANTHER" id="PTHR28259">
    <property type="entry name" value="FLUORIDE EXPORT PROTEIN 1-RELATED"/>
    <property type="match status" value="1"/>
</dbReference>
<evidence type="ECO:0000313" key="15">
    <source>
        <dbReference type="Proteomes" id="UP000243096"/>
    </source>
</evidence>
<evidence type="ECO:0000256" key="4">
    <source>
        <dbReference type="ARBA" id="ARBA00022519"/>
    </source>
</evidence>
<evidence type="ECO:0000256" key="13">
    <source>
        <dbReference type="HAMAP-Rule" id="MF_00454"/>
    </source>
</evidence>
<dbReference type="GO" id="GO:0005886">
    <property type="term" value="C:plasma membrane"/>
    <property type="evidence" value="ECO:0007669"/>
    <property type="project" value="UniProtKB-SubCell"/>
</dbReference>
<evidence type="ECO:0000256" key="9">
    <source>
        <dbReference type="ARBA" id="ARBA00023136"/>
    </source>
</evidence>
<name>A0A2P5KEC0_9BURK</name>
<dbReference type="RefSeq" id="WP_104076330.1">
    <property type="nucleotide sequence ID" value="NZ_CP062178.1"/>
</dbReference>
<evidence type="ECO:0000256" key="3">
    <source>
        <dbReference type="ARBA" id="ARBA00022475"/>
    </source>
</evidence>
<keyword evidence="7 13" id="KW-0915">Sodium</keyword>
<dbReference type="HAMAP" id="MF_00454">
    <property type="entry name" value="FluC"/>
    <property type="match status" value="1"/>
</dbReference>
<evidence type="ECO:0000256" key="6">
    <source>
        <dbReference type="ARBA" id="ARBA00022989"/>
    </source>
</evidence>
<keyword evidence="2 13" id="KW-0813">Transport</keyword>
<organism evidence="14 15">
    <name type="scientific">Mycetohabitans endofungorum</name>
    <dbReference type="NCBI Taxonomy" id="417203"/>
    <lineage>
        <taxon>Bacteria</taxon>
        <taxon>Pseudomonadati</taxon>
        <taxon>Pseudomonadota</taxon>
        <taxon>Betaproteobacteria</taxon>
        <taxon>Burkholderiales</taxon>
        <taxon>Burkholderiaceae</taxon>
        <taxon>Mycetohabitans</taxon>
    </lineage>
</organism>
<dbReference type="NCBIfam" id="TIGR00494">
    <property type="entry name" value="crcB"/>
    <property type="match status" value="1"/>
</dbReference>
<protein>
    <recommendedName>
        <fullName evidence="13">Fluoride-specific ion channel FluC</fullName>
    </recommendedName>
</protein>
<keyword evidence="13" id="KW-0479">Metal-binding</keyword>
<keyword evidence="5 13" id="KW-0812">Transmembrane</keyword>
<keyword evidence="9 13" id="KW-0472">Membrane</keyword>
<keyword evidence="3 13" id="KW-1003">Cell membrane</keyword>
<proteinExistence type="inferred from homology"/>
<evidence type="ECO:0000313" key="14">
    <source>
        <dbReference type="EMBL" id="PPB85067.1"/>
    </source>
</evidence>
<dbReference type="GO" id="GO:0046872">
    <property type="term" value="F:metal ion binding"/>
    <property type="evidence" value="ECO:0007669"/>
    <property type="project" value="UniProtKB-KW"/>
</dbReference>
<comment type="caution">
    <text evidence="14">The sequence shown here is derived from an EMBL/GenBank/DDBJ whole genome shotgun (WGS) entry which is preliminary data.</text>
</comment>
<evidence type="ECO:0000256" key="5">
    <source>
        <dbReference type="ARBA" id="ARBA00022692"/>
    </source>
</evidence>
<comment type="function">
    <text evidence="13">Fluoride-specific ion channel. Important for reducing fluoride concentration in the cell, thus reducing its toxicity.</text>
</comment>
<evidence type="ECO:0000256" key="7">
    <source>
        <dbReference type="ARBA" id="ARBA00023053"/>
    </source>
</evidence>
<keyword evidence="8 13" id="KW-0406">Ion transport</keyword>
<dbReference type="GO" id="GO:0140114">
    <property type="term" value="P:cellular detoxification of fluoride"/>
    <property type="evidence" value="ECO:0007669"/>
    <property type="project" value="UniProtKB-UniRule"/>
</dbReference>